<dbReference type="PANTHER" id="PTHR38687">
    <property type="entry name" value="CELL DIVISION PROTEIN DEDD-RELATED"/>
    <property type="match status" value="1"/>
</dbReference>
<dbReference type="InterPro" id="IPR007730">
    <property type="entry name" value="SPOR-like_dom"/>
</dbReference>
<dbReference type="GO" id="GO:0030428">
    <property type="term" value="C:cell septum"/>
    <property type="evidence" value="ECO:0007669"/>
    <property type="project" value="TreeGrafter"/>
</dbReference>
<dbReference type="GO" id="GO:0032153">
    <property type="term" value="C:cell division site"/>
    <property type="evidence" value="ECO:0007669"/>
    <property type="project" value="TreeGrafter"/>
</dbReference>
<evidence type="ECO:0000313" key="4">
    <source>
        <dbReference type="Proteomes" id="UP000628710"/>
    </source>
</evidence>
<dbReference type="Pfam" id="PF05036">
    <property type="entry name" value="SPOR"/>
    <property type="match status" value="1"/>
</dbReference>
<proteinExistence type="predicted"/>
<name>A0A934MX80_9GAMM</name>
<organism evidence="3 4">
    <name type="scientific">Marinomonas transparens</name>
    <dbReference type="NCBI Taxonomy" id="2795388"/>
    <lineage>
        <taxon>Bacteria</taxon>
        <taxon>Pseudomonadati</taxon>
        <taxon>Pseudomonadota</taxon>
        <taxon>Gammaproteobacteria</taxon>
        <taxon>Oceanospirillales</taxon>
        <taxon>Oceanospirillaceae</taxon>
        <taxon>Marinomonas</taxon>
    </lineage>
</organism>
<dbReference type="AlphaFoldDB" id="A0A934MX80"/>
<comment type="caution">
    <text evidence="3">The sequence shown here is derived from an EMBL/GenBank/DDBJ whole genome shotgun (WGS) entry which is preliminary data.</text>
</comment>
<feature type="domain" description="SPOR" evidence="2">
    <location>
        <begin position="126"/>
        <end position="201"/>
    </location>
</feature>
<gene>
    <name evidence="3" type="ORF">I8J31_15175</name>
</gene>
<dbReference type="GO" id="GO:0032506">
    <property type="term" value="P:cytokinetic process"/>
    <property type="evidence" value="ECO:0007669"/>
    <property type="project" value="TreeGrafter"/>
</dbReference>
<dbReference type="InterPro" id="IPR052521">
    <property type="entry name" value="Cell_div_SPOR-domain"/>
</dbReference>
<feature type="transmembrane region" description="Helical" evidence="1">
    <location>
        <begin position="6"/>
        <end position="28"/>
    </location>
</feature>
<reference evidence="3" key="1">
    <citation type="submission" date="2020-12" db="EMBL/GenBank/DDBJ databases">
        <title>Marinomonas arctica sp. nov., a psychrotolerant bacterium isolated from the Arctic.</title>
        <authorList>
            <person name="Zhang Y."/>
        </authorList>
    </citation>
    <scope>NUCLEOTIDE SEQUENCE</scope>
    <source>
        <strain evidence="3">C1424</strain>
    </source>
</reference>
<accession>A0A934MX80</accession>
<dbReference type="RefSeq" id="WP_199469426.1">
    <property type="nucleotide sequence ID" value="NZ_JAEMNX010000020.1"/>
</dbReference>
<dbReference type="Gene3D" id="3.30.70.1070">
    <property type="entry name" value="Sporulation related repeat"/>
    <property type="match status" value="1"/>
</dbReference>
<evidence type="ECO:0000259" key="2">
    <source>
        <dbReference type="PROSITE" id="PS51724"/>
    </source>
</evidence>
<dbReference type="InterPro" id="IPR036680">
    <property type="entry name" value="SPOR-like_sf"/>
</dbReference>
<keyword evidence="1" id="KW-0472">Membrane</keyword>
<dbReference type="Proteomes" id="UP000628710">
    <property type="component" value="Unassembled WGS sequence"/>
</dbReference>
<protein>
    <submittedName>
        <fullName evidence="3">SPOR domain-containing protein</fullName>
    </submittedName>
</protein>
<keyword evidence="1" id="KW-0812">Transmembrane</keyword>
<keyword evidence="4" id="KW-1185">Reference proteome</keyword>
<sequence length="204" mass="22134">MIDRSIVYRLIGAGIIVLSAAVLLPLILDGERPAELDVQVNVTEPPAFPVVKIAPVQPVDSMSSKPQKTEKTEAKAAQDISLLPAPKKTVEPKSIAKAEPAKQILAPVKKVPAPVKKITVTEKKAVLPVERWTVQIGSFKNQTNATGLVKKLKASNYDAYSITKGSLYKVYVGPEFKRGASETTRDDIKKKFGLAGIVVKYFVN</sequence>
<keyword evidence="1" id="KW-1133">Transmembrane helix</keyword>
<evidence type="ECO:0000256" key="1">
    <source>
        <dbReference type="SAM" id="Phobius"/>
    </source>
</evidence>
<dbReference type="EMBL" id="JAEMNX010000020">
    <property type="protein sequence ID" value="MBJ7539019.1"/>
    <property type="molecule type" value="Genomic_DNA"/>
</dbReference>
<evidence type="ECO:0000313" key="3">
    <source>
        <dbReference type="EMBL" id="MBJ7539019.1"/>
    </source>
</evidence>
<dbReference type="PANTHER" id="PTHR38687:SF1">
    <property type="entry name" value="CELL DIVISION PROTEIN DEDD"/>
    <property type="match status" value="1"/>
</dbReference>
<dbReference type="PROSITE" id="PS51724">
    <property type="entry name" value="SPOR"/>
    <property type="match status" value="1"/>
</dbReference>
<dbReference type="GO" id="GO:0042834">
    <property type="term" value="F:peptidoglycan binding"/>
    <property type="evidence" value="ECO:0007669"/>
    <property type="project" value="InterPro"/>
</dbReference>
<dbReference type="SUPFAM" id="SSF110997">
    <property type="entry name" value="Sporulation related repeat"/>
    <property type="match status" value="1"/>
</dbReference>